<feature type="compositionally biased region" description="Low complexity" evidence="1">
    <location>
        <begin position="1"/>
        <end position="15"/>
    </location>
</feature>
<evidence type="ECO:0000256" key="1">
    <source>
        <dbReference type="SAM" id="MobiDB-lite"/>
    </source>
</evidence>
<gene>
    <name evidence="3" type="ORF">FOL46_007102</name>
    <name evidence="2" type="ORF">FOZ61_007707</name>
</gene>
<feature type="compositionally biased region" description="Basic and acidic residues" evidence="1">
    <location>
        <begin position="108"/>
        <end position="139"/>
    </location>
</feature>
<sequence length="203" mass="22388">MLPSGYSDADSSSSDSEIDPPEELSRKRQHSTDSSSSSSSSEGSEQNEGDGKAAEGDAGSSDEAEGEGSGLPSFNSIFNAVGEDDLTYKKFVASKFRKIAAFDLAEEREAARRRAAEQKRIDEVQQVTDGEKQLTKDVGQEGNGSPGNRPTFSSMSKRERHDAQRYSTKDRTRLKRFKGQSGEDHAGRSWKADVWMKMRNEYD</sequence>
<evidence type="ECO:0000313" key="2">
    <source>
        <dbReference type="EMBL" id="KAF4667814.1"/>
    </source>
</evidence>
<organism evidence="3 5">
    <name type="scientific">Perkinsus olseni</name>
    <name type="common">Perkinsus atlanticus</name>
    <dbReference type="NCBI Taxonomy" id="32597"/>
    <lineage>
        <taxon>Eukaryota</taxon>
        <taxon>Sar</taxon>
        <taxon>Alveolata</taxon>
        <taxon>Perkinsozoa</taxon>
        <taxon>Perkinsea</taxon>
        <taxon>Perkinsida</taxon>
        <taxon>Perkinsidae</taxon>
        <taxon>Perkinsus</taxon>
    </lineage>
</organism>
<dbReference type="EMBL" id="JABAHT010000048">
    <property type="protein sequence ID" value="KAF4667814.1"/>
    <property type="molecule type" value="Genomic_DNA"/>
</dbReference>
<evidence type="ECO:0000313" key="4">
    <source>
        <dbReference type="Proteomes" id="UP000570595"/>
    </source>
</evidence>
<reference evidence="4 5" key="1">
    <citation type="submission" date="2020-04" db="EMBL/GenBank/DDBJ databases">
        <title>Perkinsus olseni comparative genomics.</title>
        <authorList>
            <person name="Bogema D.R."/>
        </authorList>
    </citation>
    <scope>NUCLEOTIDE SEQUENCE [LARGE SCALE GENOMIC DNA]</scope>
    <source>
        <strain evidence="2">ATCC PRA-179</strain>
        <strain evidence="3">ATCC PRA-31</strain>
    </source>
</reference>
<accession>A0A7J6MPG9</accession>
<proteinExistence type="predicted"/>
<dbReference type="AlphaFoldDB" id="A0A7J6MPG9"/>
<dbReference type="Proteomes" id="UP000570595">
    <property type="component" value="Unassembled WGS sequence"/>
</dbReference>
<feature type="compositionally biased region" description="Polar residues" evidence="1">
    <location>
        <begin position="146"/>
        <end position="155"/>
    </location>
</feature>
<evidence type="ECO:0000313" key="3">
    <source>
        <dbReference type="EMBL" id="KAF4673493.1"/>
    </source>
</evidence>
<dbReference type="Proteomes" id="UP000572268">
    <property type="component" value="Unassembled WGS sequence"/>
</dbReference>
<feature type="region of interest" description="Disordered" evidence="1">
    <location>
        <begin position="1"/>
        <end position="77"/>
    </location>
</feature>
<comment type="caution">
    <text evidence="3">The sequence shown here is derived from an EMBL/GenBank/DDBJ whole genome shotgun (WGS) entry which is preliminary data.</text>
</comment>
<protein>
    <submittedName>
        <fullName evidence="3">Uncharacterized protein</fullName>
    </submittedName>
</protein>
<name>A0A7J6MPG9_PEROL</name>
<evidence type="ECO:0000313" key="5">
    <source>
        <dbReference type="Proteomes" id="UP000572268"/>
    </source>
</evidence>
<dbReference type="EMBL" id="JABANN010000049">
    <property type="protein sequence ID" value="KAF4673493.1"/>
    <property type="molecule type" value="Genomic_DNA"/>
</dbReference>
<feature type="compositionally biased region" description="Basic and acidic residues" evidence="1">
    <location>
        <begin position="156"/>
        <end position="171"/>
    </location>
</feature>
<feature type="region of interest" description="Disordered" evidence="1">
    <location>
        <begin position="108"/>
        <end position="189"/>
    </location>
</feature>